<sequence length="222" mass="23914">MISPRVIQRRESGSAPPGQVWYTSYGSNTCLERLSYYIVGGRPPGAARAYPGCRDTRLPRVSVPVELDGVMYFATESPVWGGGRAFYDPGVRGRVLARAHLVSVGQFSDIAAQEMYREPGVDLDLTEALSEGRAVLGGGRYEALVCPGALDGVPVLTFTAPWSVDELEWNKPSASYVRVLGSGLLEAGAWDVDTVARYLAACPGAAGRWTAREVEELIAESE</sequence>
<dbReference type="EMBL" id="AZSP01000147">
    <property type="protein sequence ID" value="PVE11260.1"/>
    <property type="molecule type" value="Genomic_DNA"/>
</dbReference>
<dbReference type="AlphaFoldDB" id="A0A2T7T7Y4"/>
<comment type="caution">
    <text evidence="1">The sequence shown here is derived from an EMBL/GenBank/DDBJ whole genome shotgun (WGS) entry which is preliminary data.</text>
</comment>
<keyword evidence="2" id="KW-1185">Reference proteome</keyword>
<gene>
    <name evidence="1" type="ORF">Y717_16060</name>
</gene>
<dbReference type="Proteomes" id="UP000245992">
    <property type="component" value="Unassembled WGS sequence"/>
</dbReference>
<dbReference type="STRING" id="1440053.GCA_000718095_00723"/>
<accession>A0A2T7T7Y4</accession>
<dbReference type="OrthoDB" id="3470041at2"/>
<protein>
    <submittedName>
        <fullName evidence="1">Histone deacetylase</fullName>
    </submittedName>
</protein>
<dbReference type="Gene3D" id="3.10.490.10">
    <property type="entry name" value="Gamma-glutamyl cyclotransferase-like"/>
    <property type="match status" value="1"/>
</dbReference>
<evidence type="ECO:0000313" key="2">
    <source>
        <dbReference type="Proteomes" id="UP000245992"/>
    </source>
</evidence>
<reference evidence="1 2" key="1">
    <citation type="submission" date="2013-12" db="EMBL/GenBank/DDBJ databases">
        <title>Annotated genome of Streptomyces scopuliridis.</title>
        <authorList>
            <person name="Olson J.B."/>
        </authorList>
    </citation>
    <scope>NUCLEOTIDE SEQUENCE [LARGE SCALE GENOMIC DNA]</scope>
    <source>
        <strain evidence="1 2">RB72</strain>
    </source>
</reference>
<organism evidence="1 2">
    <name type="scientific">Streptomyces scopuliridis RB72</name>
    <dbReference type="NCBI Taxonomy" id="1440053"/>
    <lineage>
        <taxon>Bacteria</taxon>
        <taxon>Bacillati</taxon>
        <taxon>Actinomycetota</taxon>
        <taxon>Actinomycetes</taxon>
        <taxon>Kitasatosporales</taxon>
        <taxon>Streptomycetaceae</taxon>
        <taxon>Streptomyces</taxon>
    </lineage>
</organism>
<evidence type="ECO:0000313" key="1">
    <source>
        <dbReference type="EMBL" id="PVE11260.1"/>
    </source>
</evidence>
<name>A0A2T7T7Y4_9ACTN</name>
<proteinExistence type="predicted"/>